<keyword evidence="4" id="KW-1185">Reference proteome</keyword>
<dbReference type="InterPro" id="IPR013328">
    <property type="entry name" value="6PGD_dom2"/>
</dbReference>
<dbReference type="Gene3D" id="1.10.1040.10">
    <property type="entry name" value="N-(1-d-carboxylethyl)-l-norvaline Dehydrogenase, domain 2"/>
    <property type="match status" value="1"/>
</dbReference>
<dbReference type="RefSeq" id="WP_057725468.1">
    <property type="nucleotide sequence ID" value="NZ_JYLM01000010.1"/>
</dbReference>
<dbReference type="Pfam" id="PF02317">
    <property type="entry name" value="Octopine_DH"/>
    <property type="match status" value="1"/>
</dbReference>
<reference evidence="3 4" key="1">
    <citation type="submission" date="2016-10" db="EMBL/GenBank/DDBJ databases">
        <authorList>
            <person name="Varghese N."/>
            <person name="Submissions S."/>
        </authorList>
    </citation>
    <scope>NUCLEOTIDE SEQUENCE [LARGE SCALE GENOMIC DNA]</scope>
    <source>
        <strain evidence="3 4">BS2775</strain>
    </source>
</reference>
<dbReference type="EMBL" id="LT629782">
    <property type="protein sequence ID" value="SDU23266.1"/>
    <property type="molecule type" value="Genomic_DNA"/>
</dbReference>
<proteinExistence type="predicted"/>
<dbReference type="InterPro" id="IPR008927">
    <property type="entry name" value="6-PGluconate_DH-like_C_sf"/>
</dbReference>
<dbReference type="Gene3D" id="3.40.50.720">
    <property type="entry name" value="NAD(P)-binding Rossmann-like Domain"/>
    <property type="match status" value="1"/>
</dbReference>
<evidence type="ECO:0000259" key="2">
    <source>
        <dbReference type="Pfam" id="PF02317"/>
    </source>
</evidence>
<evidence type="ECO:0000313" key="4">
    <source>
        <dbReference type="Proteomes" id="UP000183653"/>
    </source>
</evidence>
<dbReference type="InterPro" id="IPR003421">
    <property type="entry name" value="Opine_DH"/>
</dbReference>
<evidence type="ECO:0000313" key="3">
    <source>
        <dbReference type="EMBL" id="SDU23266.1"/>
    </source>
</evidence>
<dbReference type="AlphaFoldDB" id="A0A1H2GUD9"/>
<gene>
    <name evidence="3" type="ORF">SAMN04490197_4058</name>
</gene>
<protein>
    <submittedName>
        <fullName evidence="3">Opine dehydrogenase</fullName>
    </submittedName>
</protein>
<organism evidence="3 4">
    <name type="scientific">Pseudomonas orientalis</name>
    <dbReference type="NCBI Taxonomy" id="76758"/>
    <lineage>
        <taxon>Bacteria</taxon>
        <taxon>Pseudomonadati</taxon>
        <taxon>Pseudomonadota</taxon>
        <taxon>Gammaproteobacteria</taxon>
        <taxon>Pseudomonadales</taxon>
        <taxon>Pseudomonadaceae</taxon>
        <taxon>Pseudomonas</taxon>
    </lineage>
</organism>
<name>A0A1H2GUD9_9PSED</name>
<sequence length="410" mass="46238">MTNNLIIGGGHVGKMLAYDLLKNGEKTTLATLSINSYEDIRSVKKLKLTLKNELTDEVESGDIHGLNLIMFHGSEINEEFKESENIFICVPDIPKLRLEILQKIKNLNLHNKRFIFIRGGQGWIPYLATQLEVRYNPQNCSYLMVEDSLYGCRFVKNQISYKRKYSVNVALLGADPLDSINQIQDLLCNISHPNWPSLVEVTPVGLMFDALGYIVHTAVILYGPNLEKTKAGIVYNHYIEGINEELCAHLEVLDQERVRLAQKFGAAVMPFKETLGRQYNVKVGASLFDTLSECKNVYKSSSPTDLDALKNSRAINEDISALWVIQHLASLFPGEFEETLKYAKWISATCESEEISIDILKYYALTIKILAPSVSEFKNLFTRHEPIHVVAASSLHKASMHERATLSISI</sequence>
<accession>A0A1H2GUD9</accession>
<feature type="domain" description="Opine dehydrogenase" evidence="2">
    <location>
        <begin position="207"/>
        <end position="337"/>
    </location>
</feature>
<evidence type="ECO:0000256" key="1">
    <source>
        <dbReference type="ARBA" id="ARBA00023002"/>
    </source>
</evidence>
<dbReference type="GO" id="GO:0016491">
    <property type="term" value="F:oxidoreductase activity"/>
    <property type="evidence" value="ECO:0007669"/>
    <property type="project" value="UniProtKB-KW"/>
</dbReference>
<dbReference type="SUPFAM" id="SSF48179">
    <property type="entry name" value="6-phosphogluconate dehydrogenase C-terminal domain-like"/>
    <property type="match status" value="1"/>
</dbReference>
<keyword evidence="1" id="KW-0560">Oxidoreductase</keyword>
<dbReference type="Proteomes" id="UP000183653">
    <property type="component" value="Chromosome I"/>
</dbReference>